<proteinExistence type="predicted"/>
<evidence type="ECO:0000313" key="3">
    <source>
        <dbReference type="Proteomes" id="UP000660862"/>
    </source>
</evidence>
<dbReference type="PROSITE" id="PS51257">
    <property type="entry name" value="PROKAR_LIPOPROTEIN"/>
    <property type="match status" value="1"/>
</dbReference>
<dbReference type="EMBL" id="BMER01000001">
    <property type="protein sequence ID" value="GGG88144.1"/>
    <property type="molecule type" value="Genomic_DNA"/>
</dbReference>
<organism evidence="2 3">
    <name type="scientific">Parapedobacter pyrenivorans</name>
    <dbReference type="NCBI Taxonomy" id="1305674"/>
    <lineage>
        <taxon>Bacteria</taxon>
        <taxon>Pseudomonadati</taxon>
        <taxon>Bacteroidota</taxon>
        <taxon>Sphingobacteriia</taxon>
        <taxon>Sphingobacteriales</taxon>
        <taxon>Sphingobacteriaceae</taxon>
        <taxon>Parapedobacter</taxon>
    </lineage>
</organism>
<reference evidence="2" key="2">
    <citation type="submission" date="2020-09" db="EMBL/GenBank/DDBJ databases">
        <authorList>
            <person name="Sun Q."/>
            <person name="Zhou Y."/>
        </authorList>
    </citation>
    <scope>NUCLEOTIDE SEQUENCE</scope>
    <source>
        <strain evidence="2">CGMCC 1.12195</strain>
    </source>
</reference>
<reference evidence="2" key="1">
    <citation type="journal article" date="2014" name="Int. J. Syst. Evol. Microbiol.">
        <title>Complete genome sequence of Corynebacterium casei LMG S-19264T (=DSM 44701T), isolated from a smear-ripened cheese.</title>
        <authorList>
            <consortium name="US DOE Joint Genome Institute (JGI-PGF)"/>
            <person name="Walter F."/>
            <person name="Albersmeier A."/>
            <person name="Kalinowski J."/>
            <person name="Ruckert C."/>
        </authorList>
    </citation>
    <scope>NUCLEOTIDE SEQUENCE</scope>
    <source>
        <strain evidence="2">CGMCC 1.12195</strain>
    </source>
</reference>
<comment type="caution">
    <text evidence="2">The sequence shown here is derived from an EMBL/GenBank/DDBJ whole genome shotgun (WGS) entry which is preliminary data.</text>
</comment>
<evidence type="ECO:0000313" key="2">
    <source>
        <dbReference type="EMBL" id="GGG88144.1"/>
    </source>
</evidence>
<dbReference type="RefSeq" id="WP_188505968.1">
    <property type="nucleotide sequence ID" value="NZ_BMER01000001.1"/>
</dbReference>
<accession>A0A917HRC7</accession>
<dbReference type="AlphaFoldDB" id="A0A917HRC7"/>
<sequence length="312" mass="33469">MKYILFNIAIILSLSCSKDVIIDTSFSVTSPKTTYRVGEPVEFNISGNPGMLTFFSGEMGKRHDFVTRKQADGVPELQFTSLLGNVGQSNTLEIMVSTNFKGIGQAEDEAVTAANILAADWIDITDRATLSDGVSTPSGKIDLSDFAANERPIFLAFKYRAVSGSAQPKWTISGLTVANQLADGTKYTLANLGNSAISNYGVSTTISPGWRAAKISNTYGWTSSSAALTIAGAATADAATEDAESWVLSGPIDLKRVTPDFGVPIKNLSSKIEGYTYTYSSIGTFKATFESYAKTTYQNDTERQTIEITITP</sequence>
<dbReference type="Pfam" id="PF16409">
    <property type="entry name" value="DUF5017"/>
    <property type="match status" value="1"/>
</dbReference>
<name>A0A917HRC7_9SPHI</name>
<gene>
    <name evidence="2" type="ORF">GCM10007415_22630</name>
</gene>
<evidence type="ECO:0000259" key="1">
    <source>
        <dbReference type="Pfam" id="PF16409"/>
    </source>
</evidence>
<feature type="domain" description="DUF5017" evidence="1">
    <location>
        <begin position="15"/>
        <end position="194"/>
    </location>
</feature>
<dbReference type="InterPro" id="IPR032185">
    <property type="entry name" value="DUF5017"/>
</dbReference>
<keyword evidence="3" id="KW-1185">Reference proteome</keyword>
<protein>
    <submittedName>
        <fullName evidence="2">DUF5017 domain-containing protein</fullName>
    </submittedName>
</protein>
<dbReference type="Proteomes" id="UP000660862">
    <property type="component" value="Unassembled WGS sequence"/>
</dbReference>